<comment type="caution">
    <text evidence="1">The sequence shown here is derived from an EMBL/GenBank/DDBJ whole genome shotgun (WGS) entry which is preliminary data.</text>
</comment>
<dbReference type="Proteomes" id="UP000031307">
    <property type="component" value="Unassembled WGS sequence"/>
</dbReference>
<protein>
    <submittedName>
        <fullName evidence="1">Uncharacterized protein</fullName>
    </submittedName>
</protein>
<sequence length="48" mass="5539">MGNQGKFIPRQTRSVGRIKKTWRKLVRSAEEMKLIGDAIRIKQWGVGI</sequence>
<dbReference type="EMBL" id="JSAM01000076">
    <property type="protein sequence ID" value="KIA77435.1"/>
    <property type="molecule type" value="Genomic_DNA"/>
</dbReference>
<evidence type="ECO:0000313" key="1">
    <source>
        <dbReference type="EMBL" id="KIA77435.1"/>
    </source>
</evidence>
<proteinExistence type="predicted"/>
<reference evidence="1 2" key="1">
    <citation type="journal article" date="2014" name="Mol. Biol. Evol.">
        <title>Massive expansion of Ubiquitination-related gene families within the Chlamydiae.</title>
        <authorList>
            <person name="Domman D."/>
            <person name="Collingro A."/>
            <person name="Lagkouvardos I."/>
            <person name="Gehre L."/>
            <person name="Weinmaier T."/>
            <person name="Rattei T."/>
            <person name="Subtil A."/>
            <person name="Horn M."/>
        </authorList>
    </citation>
    <scope>NUCLEOTIDE SEQUENCE [LARGE SCALE GENOMIC DNA]</scope>
    <source>
        <strain evidence="1 2">OEW1</strain>
    </source>
</reference>
<gene>
    <name evidence="1" type="ORF">DB43_GG00140</name>
</gene>
<dbReference type="AlphaFoldDB" id="A0A0C1C8S0"/>
<organism evidence="1 2">
    <name type="scientific">Parachlamydia acanthamoebae</name>
    <dbReference type="NCBI Taxonomy" id="83552"/>
    <lineage>
        <taxon>Bacteria</taxon>
        <taxon>Pseudomonadati</taxon>
        <taxon>Chlamydiota</taxon>
        <taxon>Chlamydiia</taxon>
        <taxon>Parachlamydiales</taxon>
        <taxon>Parachlamydiaceae</taxon>
        <taxon>Parachlamydia</taxon>
    </lineage>
</organism>
<accession>A0A0C1C8S0</accession>
<name>A0A0C1C8S0_9BACT</name>
<evidence type="ECO:0000313" key="2">
    <source>
        <dbReference type="Proteomes" id="UP000031307"/>
    </source>
</evidence>